<keyword evidence="1 3" id="KW-0547">Nucleotide-binding</keyword>
<feature type="domain" description="Septin-type G" evidence="5">
    <location>
        <begin position="52"/>
        <end position="325"/>
    </location>
</feature>
<dbReference type="PIRSF" id="PIRSF006698">
    <property type="entry name" value="Septin"/>
    <property type="match status" value="1"/>
</dbReference>
<dbReference type="FunFam" id="3.40.50.300:FF:000196">
    <property type="entry name" value="Cell division control 3"/>
    <property type="match status" value="1"/>
</dbReference>
<dbReference type="GO" id="GO:0032156">
    <property type="term" value="C:septin cytoskeleton"/>
    <property type="evidence" value="ECO:0007669"/>
    <property type="project" value="UniProtKB-ARBA"/>
</dbReference>
<dbReference type="Gene3D" id="3.40.50.300">
    <property type="entry name" value="P-loop containing nucleotide triphosphate hydrolases"/>
    <property type="match status" value="1"/>
</dbReference>
<keyword evidence="7" id="KW-1185">Reference proteome</keyword>
<evidence type="ECO:0000256" key="3">
    <source>
        <dbReference type="RuleBase" id="RU004560"/>
    </source>
</evidence>
<name>A0A5C3EDN7_9BASI</name>
<dbReference type="AlphaFoldDB" id="A0A5C3EDN7"/>
<evidence type="ECO:0000256" key="4">
    <source>
        <dbReference type="SAM" id="MobiDB-lite"/>
    </source>
</evidence>
<feature type="region of interest" description="Disordered" evidence="4">
    <location>
        <begin position="388"/>
        <end position="433"/>
    </location>
</feature>
<evidence type="ECO:0000256" key="2">
    <source>
        <dbReference type="ARBA" id="ARBA00023134"/>
    </source>
</evidence>
<feature type="compositionally biased region" description="Basic and acidic residues" evidence="4">
    <location>
        <begin position="388"/>
        <end position="411"/>
    </location>
</feature>
<sequence>MNGGSPTHDVDASAPAHTNNAASAIAAGRKKLTGYVGFANLPNQVHRKSVRKGFNFTAMVVGESGLGKSTLINTLFNTTLYQRKEVPPPHQERPKTVAIESISSDIEENGVRLRLNVVDTPGFGDYINNDESWKPIVENIESRFDNYLEQENRVNRNKLQDNRVHACIYFVQPTGHSLRPIDIEFMRRLHQKVNLIPVIAKSDTLTDEEIAQFKQRILNDIAHHQIEIFHAPIYENEDEETLLEIQEISSKVPFAVVGSNTEIDTPDGRRVRGRAYPWGVIEVDNEEHCDFVKLRQMLIHTHMEELKEHTNGVLYEKYRSEKLVAMGVTQDHSVFKEVNPAAKMAEERAIHEARLRKMENEMKLVFQQKVAEKEAKLKQSEEELYARHREMRDALEKQRQELEDKRRRLESGRPLTPEKVSQATKKKGFSLRN</sequence>
<dbReference type="InterPro" id="IPR016491">
    <property type="entry name" value="Septin"/>
</dbReference>
<protein>
    <submittedName>
        <fullName evidence="6">Probable cell division control protein CDC3</fullName>
    </submittedName>
</protein>
<evidence type="ECO:0000256" key="1">
    <source>
        <dbReference type="ARBA" id="ARBA00022741"/>
    </source>
</evidence>
<dbReference type="GO" id="GO:0005938">
    <property type="term" value="C:cell cortex"/>
    <property type="evidence" value="ECO:0007669"/>
    <property type="project" value="UniProtKB-ARBA"/>
</dbReference>
<dbReference type="Pfam" id="PF00735">
    <property type="entry name" value="Septin"/>
    <property type="match status" value="1"/>
</dbReference>
<evidence type="ECO:0000313" key="7">
    <source>
        <dbReference type="Proteomes" id="UP000324022"/>
    </source>
</evidence>
<dbReference type="PROSITE" id="PS51719">
    <property type="entry name" value="G_SEPTIN"/>
    <property type="match status" value="1"/>
</dbReference>
<dbReference type="InterPro" id="IPR030379">
    <property type="entry name" value="G_SEPTIN_dom"/>
</dbReference>
<evidence type="ECO:0000313" key="6">
    <source>
        <dbReference type="EMBL" id="SPO28175.1"/>
    </source>
</evidence>
<reference evidence="6 7" key="1">
    <citation type="submission" date="2018-03" db="EMBL/GenBank/DDBJ databases">
        <authorList>
            <person name="Guldener U."/>
        </authorList>
    </citation>
    <scope>NUCLEOTIDE SEQUENCE [LARGE SCALE GENOMIC DNA]</scope>
    <source>
        <strain evidence="6 7">NBRC100155</strain>
    </source>
</reference>
<organism evidence="6 7">
    <name type="scientific">Ustilago trichophora</name>
    <dbReference type="NCBI Taxonomy" id="86804"/>
    <lineage>
        <taxon>Eukaryota</taxon>
        <taxon>Fungi</taxon>
        <taxon>Dikarya</taxon>
        <taxon>Basidiomycota</taxon>
        <taxon>Ustilaginomycotina</taxon>
        <taxon>Ustilaginomycetes</taxon>
        <taxon>Ustilaginales</taxon>
        <taxon>Ustilaginaceae</taxon>
        <taxon>Ustilago</taxon>
    </lineage>
</organism>
<dbReference type="EMBL" id="OOIN01000021">
    <property type="protein sequence ID" value="SPO28175.1"/>
    <property type="molecule type" value="Genomic_DNA"/>
</dbReference>
<gene>
    <name evidence="6" type="ORF">UTRI_04612_B</name>
</gene>
<accession>A0A5C3EDN7</accession>
<keyword evidence="6" id="KW-0132">Cell division</keyword>
<proteinExistence type="inferred from homology"/>
<evidence type="ECO:0000259" key="5">
    <source>
        <dbReference type="PROSITE" id="PS51719"/>
    </source>
</evidence>
<dbReference type="PANTHER" id="PTHR18884">
    <property type="entry name" value="SEPTIN"/>
    <property type="match status" value="1"/>
</dbReference>
<dbReference type="InterPro" id="IPR027417">
    <property type="entry name" value="P-loop_NTPase"/>
</dbReference>
<keyword evidence="6" id="KW-0131">Cell cycle</keyword>
<dbReference type="GO" id="GO:0005525">
    <property type="term" value="F:GTP binding"/>
    <property type="evidence" value="ECO:0007669"/>
    <property type="project" value="UniProtKB-KW"/>
</dbReference>
<dbReference type="Proteomes" id="UP000324022">
    <property type="component" value="Unassembled WGS sequence"/>
</dbReference>
<dbReference type="SUPFAM" id="SSF52540">
    <property type="entry name" value="P-loop containing nucleoside triphosphate hydrolases"/>
    <property type="match status" value="1"/>
</dbReference>
<dbReference type="GO" id="GO:0051301">
    <property type="term" value="P:cell division"/>
    <property type="evidence" value="ECO:0007669"/>
    <property type="project" value="UniProtKB-KW"/>
</dbReference>
<dbReference type="CDD" id="cd01850">
    <property type="entry name" value="CDC_Septin"/>
    <property type="match status" value="1"/>
</dbReference>
<keyword evidence="2 3" id="KW-0342">GTP-binding</keyword>
<dbReference type="OrthoDB" id="416553at2759"/>
<comment type="similarity">
    <text evidence="3">Belongs to the TRAFAC class TrmE-Era-EngA-EngB-Septin-like GTPase superfamily. Septin GTPase family.</text>
</comment>
<feature type="compositionally biased region" description="Basic residues" evidence="4">
    <location>
        <begin position="424"/>
        <end position="433"/>
    </location>
</feature>